<protein>
    <submittedName>
        <fullName evidence="3">Uncharacterized protein</fullName>
    </submittedName>
</protein>
<keyword evidence="2" id="KW-0472">Membrane</keyword>
<feature type="compositionally biased region" description="Polar residues" evidence="1">
    <location>
        <begin position="212"/>
        <end position="224"/>
    </location>
</feature>
<organism evidence="3 4">
    <name type="scientific">Rivibacter subsaxonicus</name>
    <dbReference type="NCBI Taxonomy" id="457575"/>
    <lineage>
        <taxon>Bacteria</taxon>
        <taxon>Pseudomonadati</taxon>
        <taxon>Pseudomonadota</taxon>
        <taxon>Betaproteobacteria</taxon>
        <taxon>Burkholderiales</taxon>
        <taxon>Rivibacter</taxon>
    </lineage>
</organism>
<feature type="compositionally biased region" description="Pro residues" evidence="1">
    <location>
        <begin position="191"/>
        <end position="201"/>
    </location>
</feature>
<keyword evidence="4" id="KW-1185">Reference proteome</keyword>
<dbReference type="OrthoDB" id="9181352at2"/>
<dbReference type="AlphaFoldDB" id="A0A4Q7VW36"/>
<dbReference type="RefSeq" id="WP_130431291.1">
    <property type="nucleotide sequence ID" value="NZ_SHKP01000005.1"/>
</dbReference>
<keyword evidence="2" id="KW-0812">Transmembrane</keyword>
<evidence type="ECO:0000313" key="3">
    <source>
        <dbReference type="EMBL" id="RZU00860.1"/>
    </source>
</evidence>
<feature type="transmembrane region" description="Helical" evidence="2">
    <location>
        <begin position="31"/>
        <end position="49"/>
    </location>
</feature>
<name>A0A4Q7VW36_9BURK</name>
<evidence type="ECO:0000256" key="2">
    <source>
        <dbReference type="SAM" id="Phobius"/>
    </source>
</evidence>
<keyword evidence="2" id="KW-1133">Transmembrane helix</keyword>
<proteinExistence type="predicted"/>
<dbReference type="EMBL" id="SHKP01000005">
    <property type="protein sequence ID" value="RZU00860.1"/>
    <property type="molecule type" value="Genomic_DNA"/>
</dbReference>
<gene>
    <name evidence="3" type="ORF">EV670_1573</name>
</gene>
<evidence type="ECO:0000256" key="1">
    <source>
        <dbReference type="SAM" id="MobiDB-lite"/>
    </source>
</evidence>
<accession>A0A4Q7VW36</accession>
<reference evidence="3 4" key="1">
    <citation type="submission" date="2019-02" db="EMBL/GenBank/DDBJ databases">
        <title>Genomic Encyclopedia of Type Strains, Phase IV (KMG-IV): sequencing the most valuable type-strain genomes for metagenomic binning, comparative biology and taxonomic classification.</title>
        <authorList>
            <person name="Goeker M."/>
        </authorList>
    </citation>
    <scope>NUCLEOTIDE SEQUENCE [LARGE SCALE GENOMIC DNA]</scope>
    <source>
        <strain evidence="3 4">DSM 19570</strain>
    </source>
</reference>
<feature type="region of interest" description="Disordered" evidence="1">
    <location>
        <begin position="171"/>
        <end position="230"/>
    </location>
</feature>
<sequence>MSLRETLAAPWWQLLLRGGFCLGLSLGVYRLFGAATMVLSLPLWGYLLARPLMDVTAELVRGIRAAAWSEFEGRHHSVAGRPLRVIEEGADAWLHLHDLRRALGLDSKGLDDESLVAEFRGRWRALPERARGPLVPHVRGDAAVAWMARQPQAADPLWGRIRKHIERDIVHPAARRAGRDAASPLAHHTAPPRPPTAPPPTVRDSRPAAPNHQGQSTHGNQETQGPGPRP</sequence>
<comment type="caution">
    <text evidence="3">The sequence shown here is derived from an EMBL/GenBank/DDBJ whole genome shotgun (WGS) entry which is preliminary data.</text>
</comment>
<evidence type="ECO:0000313" key="4">
    <source>
        <dbReference type="Proteomes" id="UP000293671"/>
    </source>
</evidence>
<dbReference type="Proteomes" id="UP000293671">
    <property type="component" value="Unassembled WGS sequence"/>
</dbReference>